<dbReference type="EMBL" id="QPMM01000004">
    <property type="protein sequence ID" value="RFS23284.1"/>
    <property type="molecule type" value="Genomic_DNA"/>
</dbReference>
<evidence type="ECO:0000313" key="1">
    <source>
        <dbReference type="EMBL" id="RFS23284.1"/>
    </source>
</evidence>
<keyword evidence="2" id="KW-1185">Reference proteome</keyword>
<organism evidence="1 2">
    <name type="scientific">Chitinophaga silvatica</name>
    <dbReference type="NCBI Taxonomy" id="2282649"/>
    <lineage>
        <taxon>Bacteria</taxon>
        <taxon>Pseudomonadati</taxon>
        <taxon>Bacteroidota</taxon>
        <taxon>Chitinophagia</taxon>
        <taxon>Chitinophagales</taxon>
        <taxon>Chitinophagaceae</taxon>
        <taxon>Chitinophaga</taxon>
    </lineage>
</organism>
<accession>A0A3E1YBV5</accession>
<gene>
    <name evidence="1" type="ORF">DVR12_09700</name>
</gene>
<dbReference type="Proteomes" id="UP000260644">
    <property type="component" value="Unassembled WGS sequence"/>
</dbReference>
<evidence type="ECO:0000313" key="2">
    <source>
        <dbReference type="Proteomes" id="UP000260644"/>
    </source>
</evidence>
<dbReference type="AlphaFoldDB" id="A0A3E1YBV5"/>
<comment type="caution">
    <text evidence="1">The sequence shown here is derived from an EMBL/GenBank/DDBJ whole genome shotgun (WGS) entry which is preliminary data.</text>
</comment>
<reference evidence="1 2" key="1">
    <citation type="submission" date="2018-07" db="EMBL/GenBank/DDBJ databases">
        <title>Chitinophaga K2CV101002-2 sp. nov., isolated from a monsoon evergreen broad-leaved forest soil.</title>
        <authorList>
            <person name="Lv Y."/>
        </authorList>
    </citation>
    <scope>NUCLEOTIDE SEQUENCE [LARGE SCALE GENOMIC DNA]</scope>
    <source>
        <strain evidence="1 2">GDMCC 1.1288</strain>
    </source>
</reference>
<protein>
    <submittedName>
        <fullName evidence="1">Uncharacterized protein</fullName>
    </submittedName>
</protein>
<sequence length="178" mass="20047">MNQTSTLNQKLFIILILLIPLMSCQNLIDTPSLSCPSMKMMVNIGETTRVMNFVSNVIFNQHTDSGGIKFMSTEATCDSFKVLLNLRDTLYTDLELTNDSLHLRTYEFMKGVKNDGLVIIAIATPQGYKFLETDTSSITIRRINTKNQTVTGFFYLETGNKAKVATGTFENTCYVRLE</sequence>
<name>A0A3E1YBV5_9BACT</name>
<proteinExistence type="predicted"/>